<dbReference type="EMBL" id="QJKJ01009724">
    <property type="protein sequence ID" value="RDX75787.1"/>
    <property type="molecule type" value="Genomic_DNA"/>
</dbReference>
<dbReference type="AlphaFoldDB" id="A0A371FBX1"/>
<name>A0A371FBX1_MUCPR</name>
<evidence type="ECO:0008006" key="3">
    <source>
        <dbReference type="Google" id="ProtNLM"/>
    </source>
</evidence>
<comment type="caution">
    <text evidence="1">The sequence shown here is derived from an EMBL/GenBank/DDBJ whole genome shotgun (WGS) entry which is preliminary data.</text>
</comment>
<organism evidence="1 2">
    <name type="scientific">Mucuna pruriens</name>
    <name type="common">Velvet bean</name>
    <name type="synonym">Dolichos pruriens</name>
    <dbReference type="NCBI Taxonomy" id="157652"/>
    <lineage>
        <taxon>Eukaryota</taxon>
        <taxon>Viridiplantae</taxon>
        <taxon>Streptophyta</taxon>
        <taxon>Embryophyta</taxon>
        <taxon>Tracheophyta</taxon>
        <taxon>Spermatophyta</taxon>
        <taxon>Magnoliopsida</taxon>
        <taxon>eudicotyledons</taxon>
        <taxon>Gunneridae</taxon>
        <taxon>Pentapetalae</taxon>
        <taxon>rosids</taxon>
        <taxon>fabids</taxon>
        <taxon>Fabales</taxon>
        <taxon>Fabaceae</taxon>
        <taxon>Papilionoideae</taxon>
        <taxon>50 kb inversion clade</taxon>
        <taxon>NPAAA clade</taxon>
        <taxon>indigoferoid/millettioid clade</taxon>
        <taxon>Phaseoleae</taxon>
        <taxon>Mucuna</taxon>
    </lineage>
</organism>
<evidence type="ECO:0000313" key="2">
    <source>
        <dbReference type="Proteomes" id="UP000257109"/>
    </source>
</evidence>
<proteinExistence type="predicted"/>
<accession>A0A371FBX1</accession>
<gene>
    <name evidence="1" type="ORF">CR513_44302</name>
</gene>
<keyword evidence="2" id="KW-1185">Reference proteome</keyword>
<evidence type="ECO:0000313" key="1">
    <source>
        <dbReference type="EMBL" id="RDX75787.1"/>
    </source>
</evidence>
<sequence length="116" mass="13815">MTICFGVCHIDMYDIIENGSYIPHKEDETILPRSSWNEDQKMKCLLNSKARNFIMHSLIEVEYEKIHSYKSFKEMIMILLIRCLYTSKTMINNMRSLGKTYDNYDHITKILQSLPR</sequence>
<feature type="non-terminal residue" evidence="1">
    <location>
        <position position="1"/>
    </location>
</feature>
<protein>
    <recommendedName>
        <fullName evidence="3">Copia protein</fullName>
    </recommendedName>
</protein>
<reference evidence="1" key="1">
    <citation type="submission" date="2018-05" db="EMBL/GenBank/DDBJ databases">
        <title>Draft genome of Mucuna pruriens seed.</title>
        <authorList>
            <person name="Nnadi N.E."/>
            <person name="Vos R."/>
            <person name="Hasami M.H."/>
            <person name="Devisetty U.K."/>
            <person name="Aguiy J.C."/>
        </authorList>
    </citation>
    <scope>NUCLEOTIDE SEQUENCE [LARGE SCALE GENOMIC DNA]</scope>
    <source>
        <strain evidence="1">JCA_2017</strain>
    </source>
</reference>
<dbReference type="OrthoDB" id="1418274at2759"/>
<dbReference type="Proteomes" id="UP000257109">
    <property type="component" value="Unassembled WGS sequence"/>
</dbReference>